<evidence type="ECO:0000256" key="1">
    <source>
        <dbReference type="ARBA" id="ARBA00004141"/>
    </source>
</evidence>
<evidence type="ECO:0000313" key="7">
    <source>
        <dbReference type="Proteomes" id="UP000473648"/>
    </source>
</evidence>
<proteinExistence type="predicted"/>
<dbReference type="EMBL" id="VOGB01000004">
    <property type="protein sequence ID" value="MQM72455.1"/>
    <property type="molecule type" value="Genomic_DNA"/>
</dbReference>
<dbReference type="GO" id="GO:0005886">
    <property type="term" value="C:plasma membrane"/>
    <property type="evidence" value="ECO:0007669"/>
    <property type="project" value="TreeGrafter"/>
</dbReference>
<reference evidence="6" key="1">
    <citation type="journal article" date="2020" name="Appl. Environ. Microbiol.">
        <title>Medium-Chain Fatty Acid Synthesis by 'Candidatus Weimeria bifida' gen. nov., sp. nov., and 'Candidatus Pseudoramibacter fermentans' sp. nov.</title>
        <authorList>
            <person name="Scarborough M.J."/>
            <person name="Myers K.S."/>
            <person name="Donohue T.J."/>
            <person name="Noguera D.R."/>
        </authorList>
    </citation>
    <scope>NUCLEOTIDE SEQUENCE</scope>
    <source>
        <strain evidence="6">EUB1.1</strain>
    </source>
</reference>
<keyword evidence="7" id="KW-1185">Reference proteome</keyword>
<feature type="transmembrane region" description="Helical" evidence="5">
    <location>
        <begin position="302"/>
        <end position="322"/>
    </location>
</feature>
<keyword evidence="4 5" id="KW-0472">Membrane</keyword>
<accession>A0A6L5GQB9</accession>
<dbReference type="Gene3D" id="1.50.10.150">
    <property type="entry name" value="Voltage-dependent anion channel"/>
    <property type="match status" value="1"/>
</dbReference>
<comment type="subcellular location">
    <subcellularLocation>
        <location evidence="1">Membrane</location>
        <topology evidence="1">Multi-pass membrane protein</topology>
    </subcellularLocation>
</comment>
<feature type="transmembrane region" description="Helical" evidence="5">
    <location>
        <begin position="55"/>
        <end position="77"/>
    </location>
</feature>
<evidence type="ECO:0000256" key="3">
    <source>
        <dbReference type="ARBA" id="ARBA00022989"/>
    </source>
</evidence>
<dbReference type="CDD" id="cd09325">
    <property type="entry name" value="TDT_C4-dicarb_trans"/>
    <property type="match status" value="1"/>
</dbReference>
<dbReference type="InterPro" id="IPR004695">
    <property type="entry name" value="SLAC1/Mae1/Ssu1/TehA"/>
</dbReference>
<dbReference type="InterPro" id="IPR038665">
    <property type="entry name" value="Voltage-dep_anion_channel_sf"/>
</dbReference>
<feature type="transmembrane region" description="Helical" evidence="5">
    <location>
        <begin position="264"/>
        <end position="282"/>
    </location>
</feature>
<dbReference type="Pfam" id="PF03595">
    <property type="entry name" value="SLAC1"/>
    <property type="match status" value="1"/>
</dbReference>
<dbReference type="InterPro" id="IPR052951">
    <property type="entry name" value="Tellurite_res_ion_channel"/>
</dbReference>
<dbReference type="AlphaFoldDB" id="A0A6L5GQB9"/>
<organism evidence="6 7">
    <name type="scientific">Candidatus Pseudoramibacter fermentans</name>
    <dbReference type="NCBI Taxonomy" id="2594427"/>
    <lineage>
        <taxon>Bacteria</taxon>
        <taxon>Bacillati</taxon>
        <taxon>Bacillota</taxon>
        <taxon>Clostridia</taxon>
        <taxon>Eubacteriales</taxon>
        <taxon>Eubacteriaceae</taxon>
        <taxon>Pseudoramibacter</taxon>
    </lineage>
</organism>
<dbReference type="Proteomes" id="UP000473648">
    <property type="component" value="Unassembled WGS sequence"/>
</dbReference>
<evidence type="ECO:0000256" key="2">
    <source>
        <dbReference type="ARBA" id="ARBA00022692"/>
    </source>
</evidence>
<feature type="transmembrane region" description="Helical" evidence="5">
    <location>
        <begin position="150"/>
        <end position="173"/>
    </location>
</feature>
<feature type="transmembrane region" description="Helical" evidence="5">
    <location>
        <begin position="89"/>
        <end position="108"/>
    </location>
</feature>
<evidence type="ECO:0000256" key="5">
    <source>
        <dbReference type="SAM" id="Phobius"/>
    </source>
</evidence>
<sequence length="328" mass="35290">MKRLAGTEGLSIERPAQAAGLAAKAVVGRVPINLSGVMLAAFALGNLLQSFGEGWRIACGAAAGFMLVLLLLKMILFSRALVEDLNQPVTAGVAGTFTMGLMFCAVYLTQYFGAASFGLWLWQTAVGLHAVLMIYYVFWFIRRFKLEQIYTVCFIVFVGFAAAGVTAPVFGYQASVGTFAFWFGLCAFAVLFGVVTVRMIKYKPAQPLKPLTAIYTAPLSLCIVAYIQSVAAKNLTLLLVLLVIASAIYVFALACALRCLAHPFYPSWAGMTFPFVISANALKQSAAWAAASGHPLPLAPAVMIEIVVAGFFVVCVAVRYMMHIFADK</sequence>
<name>A0A6L5GQB9_9FIRM</name>
<evidence type="ECO:0000313" key="6">
    <source>
        <dbReference type="EMBL" id="MQM72455.1"/>
    </source>
</evidence>
<feature type="transmembrane region" description="Helical" evidence="5">
    <location>
        <begin position="237"/>
        <end position="257"/>
    </location>
</feature>
<comment type="caution">
    <text evidence="6">The sequence shown here is derived from an EMBL/GenBank/DDBJ whole genome shotgun (WGS) entry which is preliminary data.</text>
</comment>
<feature type="transmembrane region" description="Helical" evidence="5">
    <location>
        <begin position="179"/>
        <end position="200"/>
    </location>
</feature>
<dbReference type="PANTHER" id="PTHR37955">
    <property type="entry name" value="TELLURITE RESISTANCE PROTEIN TEHA"/>
    <property type="match status" value="1"/>
</dbReference>
<evidence type="ECO:0000256" key="4">
    <source>
        <dbReference type="ARBA" id="ARBA00023136"/>
    </source>
</evidence>
<gene>
    <name evidence="6" type="ORF">FRC53_03305</name>
</gene>
<keyword evidence="2 5" id="KW-0812">Transmembrane</keyword>
<dbReference type="GO" id="GO:0046583">
    <property type="term" value="F:monoatomic cation efflux transmembrane transporter activity"/>
    <property type="evidence" value="ECO:0007669"/>
    <property type="project" value="TreeGrafter"/>
</dbReference>
<protein>
    <submittedName>
        <fullName evidence="6">TDT family transporter</fullName>
    </submittedName>
</protein>
<feature type="transmembrane region" description="Helical" evidence="5">
    <location>
        <begin position="120"/>
        <end position="138"/>
    </location>
</feature>
<keyword evidence="3 5" id="KW-1133">Transmembrane helix</keyword>
<feature type="transmembrane region" description="Helical" evidence="5">
    <location>
        <begin position="212"/>
        <end position="231"/>
    </location>
</feature>
<feature type="transmembrane region" description="Helical" evidence="5">
    <location>
        <begin position="21"/>
        <end position="43"/>
    </location>
</feature>
<dbReference type="PANTHER" id="PTHR37955:SF1">
    <property type="entry name" value="DEP DOMAIN-CONTAINING PROTEIN"/>
    <property type="match status" value="1"/>
</dbReference>